<accession>A0AC60PMX6</accession>
<sequence>MPLIPVPGPSLETASCQGADSPGMRAGPEGDAHHQVAVSDCEETTRSSKRPKRRTRPPKKRSKPTSQKTDQPSKVKSLPPLNTTASCHDSDSSNMRADPEYKVHHQDLVSDCELATTSPQRPKKTSRRLKKGSKPTARKKRPSEVESLQPLKTSAALKDIGTFDVNVDTESDAHRQALASDCEEATTSPQRPKKTNQLPKKGSKRTPKKIASPSKVESSPLAKAFAKTKPRSCPPCSMALEAKSSSPPSTSRAPQKRTSKEPSFCNGSSTSKRGRSNSESSFGESGDVVTWCKSCRKRLNPPEVVNFSGDPKTAVEEFVALIDPRLTSSLCSQDDLTEQPQFKITRFTVYDEYGHVCPFDSGLIESDVPLYMSGYMKSICAEDPSTKDGVPVAKLGPIVSWWTTGYDGGSNVVLGITTAFAEYILMNPSPQYKVPMKRMQEKIYLVKGILEHLLEAGVDVAYDDVVGRIEQLTTLPQGVGPFSVETVHRHAQFLVDHIQAYDAAGGGSDTPLLGSVFVKDLTRATGAVIRDSGKKNQPLAVGGKKTKKAESKASPQLLMPSVEKTIFKLFQDKERVVANQAGARKGRCGFCEACLATDCKHCVFCKNMKKYGGSGTFKQCCVRRRCDNRDVRGNDDHLGVDFMDKTLPSLPKKPFAKRRFPPAAGTVRSNWLSPPLKIKENSVFYSSVRVGESLTVRVGDDVIVISGYPQTPDYVGRVVALLETTDSKSFAHVVWFRRYSETVMGNVFGDPAEVFLTSECDDVPLAAISSICSVDLTGVRLDNHIESEGKKLRCNFFCDAASCVFKALSLEEGVTCGCRSLLDMDSDADSEDASYEAGDCVFVKPEAVAMPRGCLNGDGNGALVASDSESDVYSERYRKLLRPPKIEDAALPEPYRICQIVSIKKESGSVIVRAFYRAQEVQQDSTDNYLLLYSVTSFEVSMADIVSKCQVIYRPEGFLASSLDAVKAPFYFRDGYDIATGFFQVSQEAMSIGLDAKPDCVTVKELFPSVEVYCGSGGLSLGLCDAGLTNPVFAVSDIPAHRDTFKNNFPDAAVPSSDPKTVLKELSTFGVANFLGSTRREDIFLLCGSPSFESLKNFRPLLGVDSEAFRESQVSTFLSYCEFFEPEFVVLAAERGMVRYHNGAVLVFVLQSFLNLGYQVSCSVLQDGCYGLPQRNRRLIILAAKKGQVLPSFPQVTHTFEVTENELSFVVDGRVYSSPLISTPAAPFRRMTLRDAIGDLQEGSTSSNRSDLQSNPQRRSLGDPVFKKMTPLAQARLAAIPKIPGADWRDLPNIETQLSDGTTAYKLYYTHQGIQHNGKRRGVCACAGSDDSAAQCDPMFRQEDTLIPWSLVHTGHKRDHWSGVYGRLQWSGYLHGTVANPEPLSRRGPVIHPEQDRVVSVRECARVQGYPDDFLFVGTVLEQYKQIAAGVPPLVACAVGAEILKVL</sequence>
<name>A0AC60PMX6_IXOPE</name>
<gene>
    <name evidence="1" type="ORF">HPB47_001825</name>
</gene>
<dbReference type="EMBL" id="JABSTQ010010245">
    <property type="protein sequence ID" value="KAG0422342.1"/>
    <property type="molecule type" value="Genomic_DNA"/>
</dbReference>
<evidence type="ECO:0000313" key="1">
    <source>
        <dbReference type="EMBL" id="KAG0422342.1"/>
    </source>
</evidence>
<protein>
    <submittedName>
        <fullName evidence="1">Uncharacterized protein</fullName>
    </submittedName>
</protein>
<reference evidence="1 2" key="1">
    <citation type="journal article" date="2020" name="Cell">
        <title>Large-Scale Comparative Analyses of Tick Genomes Elucidate Their Genetic Diversity and Vector Capacities.</title>
        <authorList>
            <consortium name="Tick Genome and Microbiome Consortium (TIGMIC)"/>
            <person name="Jia N."/>
            <person name="Wang J."/>
            <person name="Shi W."/>
            <person name="Du L."/>
            <person name="Sun Y."/>
            <person name="Zhan W."/>
            <person name="Jiang J.F."/>
            <person name="Wang Q."/>
            <person name="Zhang B."/>
            <person name="Ji P."/>
            <person name="Bell-Sakyi L."/>
            <person name="Cui X.M."/>
            <person name="Yuan T.T."/>
            <person name="Jiang B.G."/>
            <person name="Yang W.F."/>
            <person name="Lam T.T."/>
            <person name="Chang Q.C."/>
            <person name="Ding S.J."/>
            <person name="Wang X.J."/>
            <person name="Zhu J.G."/>
            <person name="Ruan X.D."/>
            <person name="Zhao L."/>
            <person name="Wei J.T."/>
            <person name="Ye R.Z."/>
            <person name="Que T.C."/>
            <person name="Du C.H."/>
            <person name="Zhou Y.H."/>
            <person name="Cheng J.X."/>
            <person name="Dai P.F."/>
            <person name="Guo W.B."/>
            <person name="Han X.H."/>
            <person name="Huang E.J."/>
            <person name="Li L.F."/>
            <person name="Wei W."/>
            <person name="Gao Y.C."/>
            <person name="Liu J.Z."/>
            <person name="Shao H.Z."/>
            <person name="Wang X."/>
            <person name="Wang C.C."/>
            <person name="Yang T.C."/>
            <person name="Huo Q.B."/>
            <person name="Li W."/>
            <person name="Chen H.Y."/>
            <person name="Chen S.E."/>
            <person name="Zhou L.G."/>
            <person name="Ni X.B."/>
            <person name="Tian J.H."/>
            <person name="Sheng Y."/>
            <person name="Liu T."/>
            <person name="Pan Y.S."/>
            <person name="Xia L.Y."/>
            <person name="Li J."/>
            <person name="Zhao F."/>
            <person name="Cao W.C."/>
        </authorList>
    </citation>
    <scope>NUCLEOTIDE SEQUENCE [LARGE SCALE GENOMIC DNA]</scope>
    <source>
        <strain evidence="1">Iper-2018</strain>
    </source>
</reference>
<organism evidence="1 2">
    <name type="scientific">Ixodes persulcatus</name>
    <name type="common">Taiga tick</name>
    <dbReference type="NCBI Taxonomy" id="34615"/>
    <lineage>
        <taxon>Eukaryota</taxon>
        <taxon>Metazoa</taxon>
        <taxon>Ecdysozoa</taxon>
        <taxon>Arthropoda</taxon>
        <taxon>Chelicerata</taxon>
        <taxon>Arachnida</taxon>
        <taxon>Acari</taxon>
        <taxon>Parasitiformes</taxon>
        <taxon>Ixodida</taxon>
        <taxon>Ixodoidea</taxon>
        <taxon>Ixodidae</taxon>
        <taxon>Ixodinae</taxon>
        <taxon>Ixodes</taxon>
    </lineage>
</organism>
<keyword evidence="2" id="KW-1185">Reference proteome</keyword>
<dbReference type="Proteomes" id="UP000805193">
    <property type="component" value="Unassembled WGS sequence"/>
</dbReference>
<comment type="caution">
    <text evidence="1">The sequence shown here is derived from an EMBL/GenBank/DDBJ whole genome shotgun (WGS) entry which is preliminary data.</text>
</comment>
<proteinExistence type="predicted"/>
<evidence type="ECO:0000313" key="2">
    <source>
        <dbReference type="Proteomes" id="UP000805193"/>
    </source>
</evidence>